<dbReference type="EMBL" id="QGMK01001659">
    <property type="protein sequence ID" value="TVY65640.1"/>
    <property type="molecule type" value="Genomic_DNA"/>
</dbReference>
<organism evidence="2 3">
    <name type="scientific">Lachnellula suecica</name>
    <dbReference type="NCBI Taxonomy" id="602035"/>
    <lineage>
        <taxon>Eukaryota</taxon>
        <taxon>Fungi</taxon>
        <taxon>Dikarya</taxon>
        <taxon>Ascomycota</taxon>
        <taxon>Pezizomycotina</taxon>
        <taxon>Leotiomycetes</taxon>
        <taxon>Helotiales</taxon>
        <taxon>Lachnaceae</taxon>
        <taxon>Lachnellula</taxon>
    </lineage>
</organism>
<dbReference type="OrthoDB" id="5326588at2759"/>
<accession>A0A8T9BVU2</accession>
<dbReference type="AlphaFoldDB" id="A0A8T9BVU2"/>
<feature type="compositionally biased region" description="Polar residues" evidence="1">
    <location>
        <begin position="100"/>
        <end position="113"/>
    </location>
</feature>
<gene>
    <name evidence="2" type="ORF">LSUE1_G006522</name>
</gene>
<feature type="region of interest" description="Disordered" evidence="1">
    <location>
        <begin position="255"/>
        <end position="279"/>
    </location>
</feature>
<feature type="compositionally biased region" description="Polar residues" evidence="1">
    <location>
        <begin position="139"/>
        <end position="157"/>
    </location>
</feature>
<feature type="region of interest" description="Disordered" evidence="1">
    <location>
        <begin position="100"/>
        <end position="167"/>
    </location>
</feature>
<dbReference type="Proteomes" id="UP000469558">
    <property type="component" value="Unassembled WGS sequence"/>
</dbReference>
<keyword evidence="3" id="KW-1185">Reference proteome</keyword>
<proteinExistence type="predicted"/>
<evidence type="ECO:0000313" key="2">
    <source>
        <dbReference type="EMBL" id="TVY65640.1"/>
    </source>
</evidence>
<protein>
    <submittedName>
        <fullName evidence="2">Uncharacterized protein</fullName>
    </submittedName>
</protein>
<comment type="caution">
    <text evidence="2">The sequence shown here is derived from an EMBL/GenBank/DDBJ whole genome shotgun (WGS) entry which is preliminary data.</text>
</comment>
<feature type="region of interest" description="Disordered" evidence="1">
    <location>
        <begin position="8"/>
        <end position="30"/>
    </location>
</feature>
<feature type="region of interest" description="Disordered" evidence="1">
    <location>
        <begin position="311"/>
        <end position="330"/>
    </location>
</feature>
<reference evidence="2 3" key="1">
    <citation type="submission" date="2018-05" db="EMBL/GenBank/DDBJ databases">
        <title>Genome sequencing and assembly of the regulated plant pathogen Lachnellula willkommii and related sister species for the development of diagnostic species identification markers.</title>
        <authorList>
            <person name="Giroux E."/>
            <person name="Bilodeau G."/>
        </authorList>
    </citation>
    <scope>NUCLEOTIDE SEQUENCE [LARGE SCALE GENOMIC DNA]</scope>
    <source>
        <strain evidence="2 3">CBS 268.59</strain>
    </source>
</reference>
<feature type="compositionally biased region" description="Gly residues" evidence="1">
    <location>
        <begin position="319"/>
        <end position="328"/>
    </location>
</feature>
<evidence type="ECO:0000313" key="3">
    <source>
        <dbReference type="Proteomes" id="UP000469558"/>
    </source>
</evidence>
<feature type="compositionally biased region" description="Basic residues" evidence="1">
    <location>
        <begin position="116"/>
        <end position="130"/>
    </location>
</feature>
<evidence type="ECO:0000256" key="1">
    <source>
        <dbReference type="SAM" id="MobiDB-lite"/>
    </source>
</evidence>
<name>A0A8T9BVU2_9HELO</name>
<sequence length="638" mass="73389">MEAALFKRHWKAAQHKLEQSRPKEDKRRQDAFLKKAYRESLAEDTGEDADDIDWDPIEDILEDNRSSFVDLVQHFPWICPNGQHPERIDPLPAIPSAVNENAAASPQETATTPASRKSKSKSKSKSKKKAANPSSQSSTPQKQAVNPSKNSTPQKQAAPTPLPDKGLIETRQEMHNRLRRSTPTTLTSIEIKYFLFCRLLLGHATLLPAALRSNSVEEFLADPDVPISAMRDLCLKMERPGPQEIRDACANLFRSEEEADEDENSKTRPKEDDDSDADDVEMRLLKYNKTKGELPEKWVPKREKAEEDVGNIMSPEGVGPVGFGPGGDGKQKSTKIRVKVCGCYIWSYPSDKAMNRAGWLHFCIIAKDSRLQDAVSLCGHWDEFFKQNILGAWHYFPGANWAEWVGNRPRQQMLQMGFIVYVESDKPDSYDLTSHHQTGSRNHAYRRAHSSVEARNFMCAHIKRDDQISRRLIQYLSMQSREVLVLVRDAESGKLFITPDEDQRWIYREKGGLGRAVKNDWNVIRSIRPKFFEDIDQARQWHFSFPEYYDVCIWDLEPGHTYPHLYNIVQGLFFKAHRGRSGLDLYRPAEPVLRTLYKDKKTHRPRQIKPEDRGKVESIWDELQHIGTRFFFNGIDET</sequence>
<feature type="compositionally biased region" description="Basic and acidic residues" evidence="1">
    <location>
        <begin position="15"/>
        <end position="30"/>
    </location>
</feature>